<evidence type="ECO:0000313" key="3">
    <source>
        <dbReference type="Proteomes" id="UP001374579"/>
    </source>
</evidence>
<dbReference type="SUPFAM" id="SSF56973">
    <property type="entry name" value="Aerolisin/ETX pore-forming domain"/>
    <property type="match status" value="1"/>
</dbReference>
<organism evidence="2 3">
    <name type="scientific">Littorina saxatilis</name>
    <dbReference type="NCBI Taxonomy" id="31220"/>
    <lineage>
        <taxon>Eukaryota</taxon>
        <taxon>Metazoa</taxon>
        <taxon>Spiralia</taxon>
        <taxon>Lophotrochozoa</taxon>
        <taxon>Mollusca</taxon>
        <taxon>Gastropoda</taxon>
        <taxon>Caenogastropoda</taxon>
        <taxon>Littorinimorpha</taxon>
        <taxon>Littorinoidea</taxon>
        <taxon>Littorinidae</taxon>
        <taxon>Littorina</taxon>
    </lineage>
</organism>
<proteinExistence type="predicted"/>
<comment type="caution">
    <text evidence="2">The sequence shown here is derived from an EMBL/GenBank/DDBJ whole genome shotgun (WGS) entry which is preliminary data.</text>
</comment>
<name>A0AAN9G144_9CAEN</name>
<dbReference type="Proteomes" id="UP001374579">
    <property type="component" value="Unassembled WGS sequence"/>
</dbReference>
<dbReference type="PANTHER" id="PTHR39369">
    <property type="entry name" value="LIN-24 (TWENTY-FOUR) LIKE"/>
    <property type="match status" value="1"/>
</dbReference>
<dbReference type="Gene3D" id="2.170.15.10">
    <property type="entry name" value="Proaerolysin, chain A, domain 3"/>
    <property type="match status" value="1"/>
</dbReference>
<sequence length="326" mass="37066">MGSCVSREEISARNHLILDVQQIIADDAWEEFLVSSRRRFKFWRPIKRSDYTIEVPTNYYHFEETKQVFNEKKRLPSMRSNEVPARGAKQGGDSHFNNPEEIGLKTEFKNDTDRAQTYNFRFEKTRRAAVTVSYQKGFSIGGNTSFTIGLPKVLAEGQLSSEINMNYEVTSSREQTFEETLTTEATSIIQVSKFNNCTASVVMEERRMLAEFKLWVTMYMPEGQALVYIKNRKGRTVFLKVIENLSMLFPEEYHIPDQNNQPREDAVQFIVHGIVDGKQLANHYIHLKGEKIAPGLEEGEGAASVRGSGGEGAGDAKLTEVELTDL</sequence>
<dbReference type="InterPro" id="IPR004991">
    <property type="entry name" value="Aerolysin-like"/>
</dbReference>
<dbReference type="CDD" id="cd20237">
    <property type="entry name" value="PFM_LIN24-like"/>
    <property type="match status" value="1"/>
</dbReference>
<protein>
    <submittedName>
        <fullName evidence="2">Uncharacterized protein</fullName>
    </submittedName>
</protein>
<evidence type="ECO:0000313" key="2">
    <source>
        <dbReference type="EMBL" id="KAK7090917.1"/>
    </source>
</evidence>
<feature type="region of interest" description="Disordered" evidence="1">
    <location>
        <begin position="75"/>
        <end position="99"/>
    </location>
</feature>
<dbReference type="PANTHER" id="PTHR39369:SF6">
    <property type="entry name" value="LIN-24 (TWENTY-FOUR) LIKE"/>
    <property type="match status" value="1"/>
</dbReference>
<evidence type="ECO:0000256" key="1">
    <source>
        <dbReference type="SAM" id="MobiDB-lite"/>
    </source>
</evidence>
<dbReference type="EMBL" id="JBAMIC010000024">
    <property type="protein sequence ID" value="KAK7090917.1"/>
    <property type="molecule type" value="Genomic_DNA"/>
</dbReference>
<keyword evidence="3" id="KW-1185">Reference proteome</keyword>
<dbReference type="Pfam" id="PF03318">
    <property type="entry name" value="ETX_MTX2"/>
    <property type="match status" value="1"/>
</dbReference>
<accession>A0AAN9G144</accession>
<reference evidence="2 3" key="1">
    <citation type="submission" date="2024-02" db="EMBL/GenBank/DDBJ databases">
        <title>Chromosome-scale genome assembly of the rough periwinkle Littorina saxatilis.</title>
        <authorList>
            <person name="De Jode A."/>
            <person name="Faria R."/>
            <person name="Formenti G."/>
            <person name="Sims Y."/>
            <person name="Smith T.P."/>
            <person name="Tracey A."/>
            <person name="Wood J.M.D."/>
            <person name="Zagrodzka Z.B."/>
            <person name="Johannesson K."/>
            <person name="Butlin R.K."/>
            <person name="Leder E.H."/>
        </authorList>
    </citation>
    <scope>NUCLEOTIDE SEQUENCE [LARGE SCALE GENOMIC DNA]</scope>
    <source>
        <strain evidence="2">Snail1</strain>
        <tissue evidence="2">Muscle</tissue>
    </source>
</reference>
<dbReference type="AlphaFoldDB" id="A0AAN9G144"/>
<gene>
    <name evidence="2" type="ORF">V1264_010653</name>
</gene>